<dbReference type="PANTHER" id="PTHR42711">
    <property type="entry name" value="ABC TRANSPORTER ATP-BINDING PROTEIN"/>
    <property type="match status" value="1"/>
</dbReference>
<reference evidence="6" key="2">
    <citation type="submission" date="2021-04" db="EMBL/GenBank/DDBJ databases">
        <authorList>
            <person name="Gilroy R."/>
        </authorList>
    </citation>
    <scope>NUCLEOTIDE SEQUENCE</scope>
    <source>
        <strain evidence="6">B5_2728</strain>
    </source>
</reference>
<dbReference type="SUPFAM" id="SSF52540">
    <property type="entry name" value="P-loop containing nucleoside triphosphate hydrolases"/>
    <property type="match status" value="1"/>
</dbReference>
<dbReference type="Gene3D" id="3.40.50.300">
    <property type="entry name" value="P-loop containing nucleotide triphosphate hydrolases"/>
    <property type="match status" value="1"/>
</dbReference>
<evidence type="ECO:0000313" key="6">
    <source>
        <dbReference type="EMBL" id="MBU3806056.1"/>
    </source>
</evidence>
<proteinExistence type="inferred from homology"/>
<dbReference type="InterPro" id="IPR003439">
    <property type="entry name" value="ABC_transporter-like_ATP-bd"/>
</dbReference>
<accession>A0A948T2K5</accession>
<dbReference type="GO" id="GO:0016887">
    <property type="term" value="F:ATP hydrolysis activity"/>
    <property type="evidence" value="ECO:0007669"/>
    <property type="project" value="InterPro"/>
</dbReference>
<name>A0A948T2K5_9FIRM</name>
<dbReference type="GO" id="GO:0005524">
    <property type="term" value="F:ATP binding"/>
    <property type="evidence" value="ECO:0007669"/>
    <property type="project" value="UniProtKB-KW"/>
</dbReference>
<evidence type="ECO:0000256" key="1">
    <source>
        <dbReference type="ARBA" id="ARBA00005417"/>
    </source>
</evidence>
<protein>
    <submittedName>
        <fullName evidence="6">ATP-binding cassette domain-containing protein</fullName>
    </submittedName>
</protein>
<evidence type="ECO:0000256" key="3">
    <source>
        <dbReference type="ARBA" id="ARBA00022741"/>
    </source>
</evidence>
<feature type="domain" description="ABC transporter" evidence="5">
    <location>
        <begin position="3"/>
        <end position="186"/>
    </location>
</feature>
<dbReference type="AlphaFoldDB" id="A0A948T2K5"/>
<keyword evidence="4 6" id="KW-0067">ATP-binding</keyword>
<reference evidence="6" key="1">
    <citation type="journal article" date="2021" name="PeerJ">
        <title>Extensive microbial diversity within the chicken gut microbiome revealed by metagenomics and culture.</title>
        <authorList>
            <person name="Gilroy R."/>
            <person name="Ravi A."/>
            <person name="Getino M."/>
            <person name="Pursley I."/>
            <person name="Horton D.L."/>
            <person name="Alikhan N.F."/>
            <person name="Baker D."/>
            <person name="Gharbi K."/>
            <person name="Hall N."/>
            <person name="Watson M."/>
            <person name="Adriaenssens E.M."/>
            <person name="Foster-Nyarko E."/>
            <person name="Jarju S."/>
            <person name="Secka A."/>
            <person name="Antonio M."/>
            <person name="Oren A."/>
            <person name="Chaudhuri R.R."/>
            <person name="La Ragione R."/>
            <person name="Hildebrand F."/>
            <person name="Pallen M.J."/>
        </authorList>
    </citation>
    <scope>NUCLEOTIDE SEQUENCE</scope>
    <source>
        <strain evidence="6">B5_2728</strain>
    </source>
</reference>
<comment type="caution">
    <text evidence="6">The sequence shown here is derived from an EMBL/GenBank/DDBJ whole genome shotgun (WGS) entry which is preliminary data.</text>
</comment>
<dbReference type="InterPro" id="IPR050763">
    <property type="entry name" value="ABC_transporter_ATP-binding"/>
</dbReference>
<keyword evidence="3" id="KW-0547">Nucleotide-binding</keyword>
<comment type="similarity">
    <text evidence="1">Belongs to the ABC transporter superfamily.</text>
</comment>
<dbReference type="PANTHER" id="PTHR42711:SF5">
    <property type="entry name" value="ABC TRANSPORTER ATP-BINDING PROTEIN NATA"/>
    <property type="match status" value="1"/>
</dbReference>
<dbReference type="InterPro" id="IPR017871">
    <property type="entry name" value="ABC_transporter-like_CS"/>
</dbReference>
<organism evidence="6 7">
    <name type="scientific">Candidatus Allofournierella pullistercoris</name>
    <dbReference type="NCBI Taxonomy" id="2838597"/>
    <lineage>
        <taxon>Bacteria</taxon>
        <taxon>Bacillati</taxon>
        <taxon>Bacillota</taxon>
        <taxon>Clostridia</taxon>
        <taxon>Eubacteriales</taxon>
        <taxon>Oscillospiraceae</taxon>
        <taxon>Allofournierella</taxon>
    </lineage>
</organism>
<keyword evidence="2" id="KW-0813">Transport</keyword>
<dbReference type="InterPro" id="IPR027417">
    <property type="entry name" value="P-loop_NTPase"/>
</dbReference>
<evidence type="ECO:0000256" key="2">
    <source>
        <dbReference type="ARBA" id="ARBA00022448"/>
    </source>
</evidence>
<dbReference type="Pfam" id="PF00005">
    <property type="entry name" value="ABC_tran"/>
    <property type="match status" value="1"/>
</dbReference>
<evidence type="ECO:0000259" key="5">
    <source>
        <dbReference type="PROSITE" id="PS50893"/>
    </source>
</evidence>
<dbReference type="PROSITE" id="PS50893">
    <property type="entry name" value="ABC_TRANSPORTER_2"/>
    <property type="match status" value="1"/>
</dbReference>
<dbReference type="Proteomes" id="UP000713596">
    <property type="component" value="Unassembled WGS sequence"/>
</dbReference>
<gene>
    <name evidence="6" type="ORF">H9882_04095</name>
</gene>
<evidence type="ECO:0000313" key="7">
    <source>
        <dbReference type="Proteomes" id="UP000713596"/>
    </source>
</evidence>
<dbReference type="EMBL" id="JAHLFP010000031">
    <property type="protein sequence ID" value="MBU3806056.1"/>
    <property type="molecule type" value="Genomic_DNA"/>
</dbReference>
<evidence type="ECO:0000256" key="4">
    <source>
        <dbReference type="ARBA" id="ARBA00022840"/>
    </source>
</evidence>
<sequence length="186" mass="20407">MKAVLHQICKSYGPTQVLDNLSLTLEGVTVLMAPSGQGKTTLARLLLGLEQPDSGRMEITGHLVAQFQEDRLCEHLTAVENICLVLGKSGKNRAEQALKQLGLEEQALKKPVCQLSGGQRRRVSLVRAMLADAEGVILDEPFKGLDADSRAMALEWVKQQIQGRWILLITHDKTEAEALGGTLLEW</sequence>
<dbReference type="PROSITE" id="PS00211">
    <property type="entry name" value="ABC_TRANSPORTER_1"/>
    <property type="match status" value="1"/>
</dbReference>